<dbReference type="AlphaFoldDB" id="A0AAV4MW41"/>
<accession>A0AAV4MW41</accession>
<comment type="caution">
    <text evidence="1">The sequence shown here is derived from an EMBL/GenBank/DDBJ whole genome shotgun (WGS) entry which is preliminary data.</text>
</comment>
<reference evidence="1 2" key="1">
    <citation type="submission" date="2021-06" db="EMBL/GenBank/DDBJ databases">
        <title>Caerostris darwini draft genome.</title>
        <authorList>
            <person name="Kono N."/>
            <person name="Arakawa K."/>
        </authorList>
    </citation>
    <scope>NUCLEOTIDE SEQUENCE [LARGE SCALE GENOMIC DNA]</scope>
</reference>
<organism evidence="1 2">
    <name type="scientific">Caerostris darwini</name>
    <dbReference type="NCBI Taxonomy" id="1538125"/>
    <lineage>
        <taxon>Eukaryota</taxon>
        <taxon>Metazoa</taxon>
        <taxon>Ecdysozoa</taxon>
        <taxon>Arthropoda</taxon>
        <taxon>Chelicerata</taxon>
        <taxon>Arachnida</taxon>
        <taxon>Araneae</taxon>
        <taxon>Araneomorphae</taxon>
        <taxon>Entelegynae</taxon>
        <taxon>Araneoidea</taxon>
        <taxon>Araneidae</taxon>
        <taxon>Caerostris</taxon>
    </lineage>
</organism>
<dbReference type="EMBL" id="BPLQ01000884">
    <property type="protein sequence ID" value="GIX75995.1"/>
    <property type="molecule type" value="Genomic_DNA"/>
</dbReference>
<dbReference type="Proteomes" id="UP001054837">
    <property type="component" value="Unassembled WGS sequence"/>
</dbReference>
<name>A0AAV4MW41_9ARAC</name>
<protein>
    <submittedName>
        <fullName evidence="1">Uncharacterized protein</fullName>
    </submittedName>
</protein>
<evidence type="ECO:0000313" key="2">
    <source>
        <dbReference type="Proteomes" id="UP001054837"/>
    </source>
</evidence>
<evidence type="ECO:0000313" key="1">
    <source>
        <dbReference type="EMBL" id="GIX75995.1"/>
    </source>
</evidence>
<gene>
    <name evidence="1" type="ORF">CDAR_496341</name>
</gene>
<proteinExistence type="predicted"/>
<keyword evidence="2" id="KW-1185">Reference proteome</keyword>
<sequence length="151" mass="17601">MPVFCRRISGKNRALVSRRPVKDIWFAECSAILFFALAMSPEIMNEVRKGIRVECRIASLQITIETARVRAIEFENLLLFVEYFSFKYFLFGLEMRCEEEFGLSVESLQITNETARKKAIEVENLYLLLNVNGELTMGFPVSPIQFRWVFL</sequence>